<reference evidence="2" key="1">
    <citation type="submission" date="2022-05" db="EMBL/GenBank/DDBJ databases">
        <title>The Musa troglodytarum L. genome provides insights into the mechanism of non-climacteric behaviour and enrichment of carotenoids.</title>
        <authorList>
            <person name="Wang J."/>
        </authorList>
    </citation>
    <scope>NUCLEOTIDE SEQUENCE</scope>
    <source>
        <tissue evidence="2">Leaf</tissue>
    </source>
</reference>
<dbReference type="Proteomes" id="UP001055439">
    <property type="component" value="Chromosome 4"/>
</dbReference>
<evidence type="ECO:0000256" key="1">
    <source>
        <dbReference type="SAM" id="Phobius"/>
    </source>
</evidence>
<proteinExistence type="predicted"/>
<feature type="transmembrane region" description="Helical" evidence="1">
    <location>
        <begin position="52"/>
        <end position="74"/>
    </location>
</feature>
<evidence type="ECO:0000313" key="2">
    <source>
        <dbReference type="EMBL" id="URD96962.1"/>
    </source>
</evidence>
<dbReference type="AlphaFoldDB" id="A0A9E7JWC1"/>
<accession>A0A9E7JWC1</accession>
<sequence length="75" mass="8319">MTTFHKEIGAVSHAPGEVFEMLRTILRIRIETAIYLSTYIFALRVVGKRGSLAAGVSIIHHLLLLQLHLLLLALA</sequence>
<protein>
    <submittedName>
        <fullName evidence="2">Uncharacterized protein</fullName>
    </submittedName>
</protein>
<keyword evidence="1" id="KW-1133">Transmembrane helix</keyword>
<keyword evidence="3" id="KW-1185">Reference proteome</keyword>
<evidence type="ECO:0000313" key="3">
    <source>
        <dbReference type="Proteomes" id="UP001055439"/>
    </source>
</evidence>
<keyword evidence="1" id="KW-0472">Membrane</keyword>
<organism evidence="2 3">
    <name type="scientific">Musa troglodytarum</name>
    <name type="common">fe'i banana</name>
    <dbReference type="NCBI Taxonomy" id="320322"/>
    <lineage>
        <taxon>Eukaryota</taxon>
        <taxon>Viridiplantae</taxon>
        <taxon>Streptophyta</taxon>
        <taxon>Embryophyta</taxon>
        <taxon>Tracheophyta</taxon>
        <taxon>Spermatophyta</taxon>
        <taxon>Magnoliopsida</taxon>
        <taxon>Liliopsida</taxon>
        <taxon>Zingiberales</taxon>
        <taxon>Musaceae</taxon>
        <taxon>Musa</taxon>
    </lineage>
</organism>
<name>A0A9E7JWC1_9LILI</name>
<feature type="transmembrane region" description="Helical" evidence="1">
    <location>
        <begin position="28"/>
        <end position="46"/>
    </location>
</feature>
<dbReference type="EMBL" id="CP097506">
    <property type="protein sequence ID" value="URD96962.1"/>
    <property type="molecule type" value="Genomic_DNA"/>
</dbReference>
<gene>
    <name evidence="2" type="ORF">MUK42_29086</name>
</gene>
<keyword evidence="1" id="KW-0812">Transmembrane</keyword>